<proteinExistence type="predicted"/>
<dbReference type="EMBL" id="CP001045">
    <property type="protein sequence ID" value="ACC76142.1"/>
    <property type="molecule type" value="Genomic_DNA"/>
</dbReference>
<dbReference type="RefSeq" id="WP_012406298.1">
    <property type="nucleotide sequence ID" value="NC_010625.1"/>
</dbReference>
<geneLocation type="plasmid" evidence="2 3">
    <name>pBPHY01</name>
</geneLocation>
<gene>
    <name evidence="2" type="ordered locus">Bphy_7141</name>
</gene>
<keyword evidence="1" id="KW-0472">Membrane</keyword>
<evidence type="ECO:0000256" key="1">
    <source>
        <dbReference type="SAM" id="Phobius"/>
    </source>
</evidence>
<keyword evidence="1" id="KW-0812">Transmembrane</keyword>
<keyword evidence="2" id="KW-0614">Plasmid</keyword>
<reference evidence="3" key="1">
    <citation type="journal article" date="2014" name="Stand. Genomic Sci.">
        <title>Complete genome sequence of Burkholderia phymatum STM815(T), a broad host range and efficient nitrogen-fixing symbiont of Mimosa species.</title>
        <authorList>
            <person name="Moulin L."/>
            <person name="Klonowska A."/>
            <person name="Caroline B."/>
            <person name="Booth K."/>
            <person name="Vriezen J.A."/>
            <person name="Melkonian R."/>
            <person name="James E.K."/>
            <person name="Young J.P."/>
            <person name="Bena G."/>
            <person name="Hauser L."/>
            <person name="Land M."/>
            <person name="Kyrpides N."/>
            <person name="Bruce D."/>
            <person name="Chain P."/>
            <person name="Copeland A."/>
            <person name="Pitluck S."/>
            <person name="Woyke T."/>
            <person name="Lizotte-Waniewski M."/>
            <person name="Bristow J."/>
            <person name="Riley M."/>
        </authorList>
    </citation>
    <scope>NUCLEOTIDE SEQUENCE [LARGE SCALE GENOMIC DNA]</scope>
    <source>
        <strain evidence="3">DSM 17167 / CIP 108236 / LMG 21445 / STM815</strain>
        <plasmid evidence="3">Plasmid pBPHY01</plasmid>
    </source>
</reference>
<keyword evidence="3" id="KW-1185">Reference proteome</keyword>
<dbReference type="HOGENOM" id="CLU_3077672_0_0_4"/>
<accession>B2JU89</accession>
<dbReference type="KEGG" id="bph:Bphy_7141"/>
<dbReference type="Proteomes" id="UP000001192">
    <property type="component" value="Plasmid pBPHY01"/>
</dbReference>
<name>B2JU89_PARP8</name>
<protein>
    <submittedName>
        <fullName evidence="2">Uncharacterized protein</fullName>
    </submittedName>
</protein>
<evidence type="ECO:0000313" key="3">
    <source>
        <dbReference type="Proteomes" id="UP000001192"/>
    </source>
</evidence>
<organism evidence="2 3">
    <name type="scientific">Paraburkholderia phymatum (strain DSM 17167 / CIP 108236 / LMG 21445 / STM815)</name>
    <name type="common">Burkholderia phymatum</name>
    <dbReference type="NCBI Taxonomy" id="391038"/>
    <lineage>
        <taxon>Bacteria</taxon>
        <taxon>Pseudomonadati</taxon>
        <taxon>Pseudomonadota</taxon>
        <taxon>Betaproteobacteria</taxon>
        <taxon>Burkholderiales</taxon>
        <taxon>Burkholderiaceae</taxon>
        <taxon>Paraburkholderia</taxon>
    </lineage>
</organism>
<dbReference type="AlphaFoldDB" id="B2JU89"/>
<sequence precursor="true">MNAIIYNLCMTLGVVLAVVGVGLLHGVAVALIVAGALMIGLTMFGAWMTTRG</sequence>
<evidence type="ECO:0000313" key="2">
    <source>
        <dbReference type="EMBL" id="ACC76142.1"/>
    </source>
</evidence>
<feature type="transmembrane region" description="Helical" evidence="1">
    <location>
        <begin position="29"/>
        <end position="48"/>
    </location>
</feature>
<keyword evidence="1" id="KW-1133">Transmembrane helix</keyword>
<feature type="transmembrane region" description="Helical" evidence="1">
    <location>
        <begin position="5"/>
        <end position="23"/>
    </location>
</feature>